<protein>
    <submittedName>
        <fullName evidence="1">Uncharacterized protein</fullName>
    </submittedName>
</protein>
<organism evidence="1 2">
    <name type="scientific">Fusobacterium mortiferum ATCC 9817</name>
    <dbReference type="NCBI Taxonomy" id="469616"/>
    <lineage>
        <taxon>Bacteria</taxon>
        <taxon>Fusobacteriati</taxon>
        <taxon>Fusobacteriota</taxon>
        <taxon>Fusobacteriia</taxon>
        <taxon>Fusobacteriales</taxon>
        <taxon>Fusobacteriaceae</taxon>
        <taxon>Fusobacterium</taxon>
    </lineage>
</organism>
<name>A0ABM6TX89_FUSMR</name>
<dbReference type="RefSeq" id="WP_005884569.1">
    <property type="nucleotide sequence ID" value="NZ_CP028102.1"/>
</dbReference>
<evidence type="ECO:0000313" key="1">
    <source>
        <dbReference type="EMBL" id="AVQ18926.1"/>
    </source>
</evidence>
<dbReference type="EMBL" id="CP028102">
    <property type="protein sequence ID" value="AVQ18926.1"/>
    <property type="molecule type" value="Genomic_DNA"/>
</dbReference>
<keyword evidence="2" id="KW-1185">Reference proteome</keyword>
<sequence>MYKNLELRNKNLNVLKENVNIIFNEFVAKTQEQYENGSLYLSAEVEMNYNLEKYTKMSCEEFEIFCDTTLKTIIELLNDKLCEEEIFKSYTVTENFEYNYRGEIEKIILMIKATLRS</sequence>
<dbReference type="Proteomes" id="UP000240258">
    <property type="component" value="Chromosome"/>
</dbReference>
<gene>
    <name evidence="1" type="ORF">C4N19_07380</name>
</gene>
<dbReference type="GeneID" id="62763342"/>
<reference evidence="2" key="1">
    <citation type="journal article" date="2018" name="MSphere">
        <title>Fusobacterium Genomics Using MinION and Illumina Sequencing Enables Genome Completion and Correction.</title>
        <authorList>
            <person name="Todd S.M."/>
            <person name="Settlage R.E."/>
            <person name="Lahmers K.K."/>
            <person name="Slade D.J."/>
        </authorList>
    </citation>
    <scope>NUCLEOTIDE SEQUENCE [LARGE SCALE GENOMIC DNA]</scope>
    <source>
        <strain evidence="2">ATCC 9817</strain>
    </source>
</reference>
<accession>A0ABM6TX89</accession>
<proteinExistence type="predicted"/>
<evidence type="ECO:0000313" key="2">
    <source>
        <dbReference type="Proteomes" id="UP000240258"/>
    </source>
</evidence>